<protein>
    <submittedName>
        <fullName evidence="1">Uncharacterized protein</fullName>
    </submittedName>
</protein>
<feature type="non-terminal residue" evidence="1">
    <location>
        <position position="96"/>
    </location>
</feature>
<reference evidence="1 2" key="1">
    <citation type="submission" date="2023-02" db="EMBL/GenBank/DDBJ databases">
        <title>LHISI_Scaffold_Assembly.</title>
        <authorList>
            <person name="Stuart O.P."/>
            <person name="Cleave R."/>
            <person name="Magrath M.J.L."/>
            <person name="Mikheyev A.S."/>
        </authorList>
    </citation>
    <scope>NUCLEOTIDE SEQUENCE [LARGE SCALE GENOMIC DNA]</scope>
    <source>
        <strain evidence="1">Daus_M_001</strain>
        <tissue evidence="1">Leg muscle</tissue>
    </source>
</reference>
<accession>A0ABQ9IB45</accession>
<evidence type="ECO:0000313" key="2">
    <source>
        <dbReference type="Proteomes" id="UP001159363"/>
    </source>
</evidence>
<dbReference type="EMBL" id="JARBHB010000002">
    <property type="protein sequence ID" value="KAJ8893877.1"/>
    <property type="molecule type" value="Genomic_DNA"/>
</dbReference>
<keyword evidence="2" id="KW-1185">Reference proteome</keyword>
<comment type="caution">
    <text evidence="1">The sequence shown here is derived from an EMBL/GenBank/DDBJ whole genome shotgun (WGS) entry which is preliminary data.</text>
</comment>
<sequence length="96" mass="11237">MQIEDVQQYRTCTRMSAVQNWPNYSQEGYINEEGEVCSRTCLGHFAIFSNMHVDMKITSNANNSMQYVFRIPLCTIVRIVKEVTKAIFDCLRDYLK</sequence>
<gene>
    <name evidence="1" type="ORF">PR048_006478</name>
</gene>
<name>A0ABQ9IB45_9NEOP</name>
<organism evidence="1 2">
    <name type="scientific">Dryococelus australis</name>
    <dbReference type="NCBI Taxonomy" id="614101"/>
    <lineage>
        <taxon>Eukaryota</taxon>
        <taxon>Metazoa</taxon>
        <taxon>Ecdysozoa</taxon>
        <taxon>Arthropoda</taxon>
        <taxon>Hexapoda</taxon>
        <taxon>Insecta</taxon>
        <taxon>Pterygota</taxon>
        <taxon>Neoptera</taxon>
        <taxon>Polyneoptera</taxon>
        <taxon>Phasmatodea</taxon>
        <taxon>Verophasmatodea</taxon>
        <taxon>Anareolatae</taxon>
        <taxon>Phasmatidae</taxon>
        <taxon>Eurycanthinae</taxon>
        <taxon>Dryococelus</taxon>
    </lineage>
</organism>
<evidence type="ECO:0000313" key="1">
    <source>
        <dbReference type="EMBL" id="KAJ8893877.1"/>
    </source>
</evidence>
<proteinExistence type="predicted"/>
<dbReference type="Proteomes" id="UP001159363">
    <property type="component" value="Chromosome 2"/>
</dbReference>